<proteinExistence type="predicted"/>
<protein>
    <recommendedName>
        <fullName evidence="4">Outer dense fiber protein 3</fullName>
    </recommendedName>
</protein>
<dbReference type="InterPro" id="IPR010736">
    <property type="entry name" value="SHIPPO-rpt"/>
</dbReference>
<keyword evidence="3" id="KW-1185">Reference proteome</keyword>
<dbReference type="Pfam" id="PF07004">
    <property type="entry name" value="SHIPPO-rpt"/>
    <property type="match status" value="3"/>
</dbReference>
<dbReference type="AlphaFoldDB" id="A0A9J6CFG6"/>
<evidence type="ECO:0000313" key="2">
    <source>
        <dbReference type="EMBL" id="KAG5680812.1"/>
    </source>
</evidence>
<comment type="caution">
    <text evidence="2">The sequence shown here is derived from an EMBL/GenBank/DDBJ whole genome shotgun (WGS) entry which is preliminary data.</text>
</comment>
<gene>
    <name evidence="2" type="ORF">PVAND_010297</name>
</gene>
<reference evidence="2" key="1">
    <citation type="submission" date="2021-03" db="EMBL/GenBank/DDBJ databases">
        <title>Chromosome level genome of the anhydrobiotic midge Polypedilum vanderplanki.</title>
        <authorList>
            <person name="Yoshida Y."/>
            <person name="Kikawada T."/>
            <person name="Gusev O."/>
        </authorList>
    </citation>
    <scope>NUCLEOTIDE SEQUENCE</scope>
    <source>
        <strain evidence="2">NIAS01</strain>
        <tissue evidence="2">Whole body or cell culture</tissue>
    </source>
</reference>
<accession>A0A9J6CFG6</accession>
<dbReference type="OrthoDB" id="429991at2759"/>
<feature type="region of interest" description="Disordered" evidence="1">
    <location>
        <begin position="185"/>
        <end position="204"/>
    </location>
</feature>
<dbReference type="EMBL" id="JADBJN010000001">
    <property type="protein sequence ID" value="KAG5680812.1"/>
    <property type="molecule type" value="Genomic_DNA"/>
</dbReference>
<feature type="compositionally biased region" description="Basic and acidic residues" evidence="1">
    <location>
        <begin position="185"/>
        <end position="200"/>
    </location>
</feature>
<evidence type="ECO:0000313" key="3">
    <source>
        <dbReference type="Proteomes" id="UP001107558"/>
    </source>
</evidence>
<dbReference type="PANTHER" id="PTHR21580:SF28">
    <property type="entry name" value="BOREALIN N-TERMINAL DOMAIN-CONTAINING PROTEIN-RELATED"/>
    <property type="match status" value="1"/>
</dbReference>
<organism evidence="2 3">
    <name type="scientific">Polypedilum vanderplanki</name>
    <name type="common">Sleeping chironomid midge</name>
    <dbReference type="NCBI Taxonomy" id="319348"/>
    <lineage>
        <taxon>Eukaryota</taxon>
        <taxon>Metazoa</taxon>
        <taxon>Ecdysozoa</taxon>
        <taxon>Arthropoda</taxon>
        <taxon>Hexapoda</taxon>
        <taxon>Insecta</taxon>
        <taxon>Pterygota</taxon>
        <taxon>Neoptera</taxon>
        <taxon>Endopterygota</taxon>
        <taxon>Diptera</taxon>
        <taxon>Nematocera</taxon>
        <taxon>Chironomoidea</taxon>
        <taxon>Chironomidae</taxon>
        <taxon>Chironominae</taxon>
        <taxon>Polypedilum</taxon>
        <taxon>Polypedilum</taxon>
    </lineage>
</organism>
<name>A0A9J6CFG6_POLVA</name>
<dbReference type="Proteomes" id="UP001107558">
    <property type="component" value="Chromosome 1"/>
</dbReference>
<sequence length="232" mass="25930">MPAKKSPGPADYTLKSLIGLTNHEVNSLYVKRPGWSINSRPKTFSGGFSASAASYQIGNVTRNGKPPGVPYSIGKRPETSKIEPSSGPYNAVNVTTYKSATGPKYTIGIKTKDVTENKRDRSELYDTVPLNVYKRKTPIFTMIGRAKDAPEDQGPGPMKYNTNKDYKKMIAKQSPAYTILKRRDKCNGKEKRPGPADYDLRNYNPFDNSPKHTCRPKHSEYEHILILPQDNC</sequence>
<evidence type="ECO:0000256" key="1">
    <source>
        <dbReference type="SAM" id="MobiDB-lite"/>
    </source>
</evidence>
<evidence type="ECO:0008006" key="4">
    <source>
        <dbReference type="Google" id="ProtNLM"/>
    </source>
</evidence>
<dbReference type="PANTHER" id="PTHR21580">
    <property type="entry name" value="SHIPPO-1-RELATED"/>
    <property type="match status" value="1"/>
</dbReference>
<feature type="region of interest" description="Disordered" evidence="1">
    <location>
        <begin position="66"/>
        <end position="87"/>
    </location>
</feature>
<dbReference type="InterPro" id="IPR051291">
    <property type="entry name" value="CIMAP"/>
</dbReference>